<dbReference type="CDD" id="cd00161">
    <property type="entry name" value="beta-trefoil_Ricin-like"/>
    <property type="match status" value="1"/>
</dbReference>
<evidence type="ECO:0000313" key="4">
    <source>
        <dbReference type="Proteomes" id="UP001143474"/>
    </source>
</evidence>
<dbReference type="Proteomes" id="UP001143474">
    <property type="component" value="Unassembled WGS sequence"/>
</dbReference>
<feature type="chain" id="PRO_5040860124" description="Ricin B lectin domain-containing protein" evidence="1">
    <location>
        <begin position="37"/>
        <end position="418"/>
    </location>
</feature>
<dbReference type="InterPro" id="IPR000772">
    <property type="entry name" value="Ricin_B_lectin"/>
</dbReference>
<proteinExistence type="predicted"/>
<comment type="caution">
    <text evidence="3">The sequence shown here is derived from an EMBL/GenBank/DDBJ whole genome shotgun (WGS) entry which is preliminary data.</text>
</comment>
<evidence type="ECO:0000259" key="2">
    <source>
        <dbReference type="Pfam" id="PF00652"/>
    </source>
</evidence>
<evidence type="ECO:0000256" key="1">
    <source>
        <dbReference type="SAM" id="SignalP"/>
    </source>
</evidence>
<dbReference type="AlphaFoldDB" id="A0A9W6ICP4"/>
<dbReference type="EMBL" id="BSEV01000041">
    <property type="protein sequence ID" value="GLK15035.1"/>
    <property type="molecule type" value="Genomic_DNA"/>
</dbReference>
<protein>
    <recommendedName>
        <fullName evidence="2">Ricin B lectin domain-containing protein</fullName>
    </recommendedName>
</protein>
<name>A0A9W6ICP4_9ACTN</name>
<organism evidence="3 4">
    <name type="scientific">Streptosporangium carneum</name>
    <dbReference type="NCBI Taxonomy" id="47481"/>
    <lineage>
        <taxon>Bacteria</taxon>
        <taxon>Bacillati</taxon>
        <taxon>Actinomycetota</taxon>
        <taxon>Actinomycetes</taxon>
        <taxon>Streptosporangiales</taxon>
        <taxon>Streptosporangiaceae</taxon>
        <taxon>Streptosporangium</taxon>
    </lineage>
</organism>
<keyword evidence="4" id="KW-1185">Reference proteome</keyword>
<reference evidence="3" key="1">
    <citation type="journal article" date="2014" name="Int. J. Syst. Evol. Microbiol.">
        <title>Complete genome sequence of Corynebacterium casei LMG S-19264T (=DSM 44701T), isolated from a smear-ripened cheese.</title>
        <authorList>
            <consortium name="US DOE Joint Genome Institute (JGI-PGF)"/>
            <person name="Walter F."/>
            <person name="Albersmeier A."/>
            <person name="Kalinowski J."/>
            <person name="Ruckert C."/>
        </authorList>
    </citation>
    <scope>NUCLEOTIDE SEQUENCE</scope>
    <source>
        <strain evidence="3">VKM Ac-2007</strain>
    </source>
</reference>
<dbReference type="Gene3D" id="2.80.10.50">
    <property type="match status" value="1"/>
</dbReference>
<feature type="signal peptide" evidence="1">
    <location>
        <begin position="1"/>
        <end position="36"/>
    </location>
</feature>
<gene>
    <name evidence="3" type="ORF">GCM10017600_84480</name>
</gene>
<dbReference type="Pfam" id="PF00652">
    <property type="entry name" value="Ricin_B_lectin"/>
    <property type="match status" value="1"/>
</dbReference>
<reference evidence="3" key="2">
    <citation type="submission" date="2023-01" db="EMBL/GenBank/DDBJ databases">
        <authorList>
            <person name="Sun Q."/>
            <person name="Evtushenko L."/>
        </authorList>
    </citation>
    <scope>NUCLEOTIDE SEQUENCE</scope>
    <source>
        <strain evidence="3">VKM Ac-2007</strain>
    </source>
</reference>
<keyword evidence="1" id="KW-0732">Signal</keyword>
<evidence type="ECO:0000313" key="3">
    <source>
        <dbReference type="EMBL" id="GLK15035.1"/>
    </source>
</evidence>
<dbReference type="InterPro" id="IPR035992">
    <property type="entry name" value="Ricin_B-like_lectins"/>
</dbReference>
<feature type="domain" description="Ricin B lectin" evidence="2">
    <location>
        <begin position="270"/>
        <end position="366"/>
    </location>
</feature>
<sequence>MKPIVRRTVRAILAITLAALAAVSAGVVTLATPASAARSAEQIAQDCYDPQWRQQGDYIYAVPECRVDVLSTEKVYADPKIAGQAVLACTASGGSTSVNVSSTTSTSFSFGLDIGGKHKFGNFEEQAGLKLGWSWSWSETRGKAATVNIPGWSVGWIESRDAVHRLTVNVRADYDDGRGYAEVAKRQVVHTPDRSRDNLWLLRSRPLSDWEIKNRCGQSAAAASGEAGLTVVPVPATPVTSSVSPSSVSPDGASASGVSAQAVYGPDFRFWVTSRGRLLSTYSHKCMTVHNGASADGTRIVQNDCKPDRPKEQLWETENRPDGPVKYVMYKNSKTKKCLDISGNEQDDGLNLELYTCVPSAPVQSWLRESVKAGMPPFYDAQDAVFIRNKKTGKCGALDFYNGLEKESSPLKQYPCHR</sequence>
<dbReference type="PROSITE" id="PS50231">
    <property type="entry name" value="RICIN_B_LECTIN"/>
    <property type="match status" value="1"/>
</dbReference>
<accession>A0A9W6ICP4</accession>
<dbReference type="SUPFAM" id="SSF50370">
    <property type="entry name" value="Ricin B-like lectins"/>
    <property type="match status" value="1"/>
</dbReference>